<keyword evidence="5" id="KW-1185">Reference proteome</keyword>
<dbReference type="GO" id="GO:0043856">
    <property type="term" value="F:anti-sigma factor antagonist activity"/>
    <property type="evidence" value="ECO:0007669"/>
    <property type="project" value="InterPro"/>
</dbReference>
<dbReference type="CDD" id="cd07043">
    <property type="entry name" value="STAS_anti-anti-sigma_factors"/>
    <property type="match status" value="1"/>
</dbReference>
<dbReference type="Pfam" id="PF01740">
    <property type="entry name" value="STAS"/>
    <property type="match status" value="1"/>
</dbReference>
<dbReference type="PROSITE" id="PS50801">
    <property type="entry name" value="STAS"/>
    <property type="match status" value="1"/>
</dbReference>
<proteinExistence type="inferred from homology"/>
<organism evidence="4 5">
    <name type="scientific">Pseudocalidococcus azoricus BACA0444</name>
    <dbReference type="NCBI Taxonomy" id="2918990"/>
    <lineage>
        <taxon>Bacteria</taxon>
        <taxon>Bacillati</taxon>
        <taxon>Cyanobacteriota</taxon>
        <taxon>Cyanophyceae</taxon>
        <taxon>Acaryochloridales</taxon>
        <taxon>Thermosynechococcaceae</taxon>
        <taxon>Pseudocalidococcus</taxon>
        <taxon>Pseudocalidococcus azoricus</taxon>
    </lineage>
</organism>
<feature type="domain" description="STAS" evidence="3">
    <location>
        <begin position="3"/>
        <end position="108"/>
    </location>
</feature>
<accession>A0AAE4FU33</accession>
<dbReference type="Proteomes" id="UP001268256">
    <property type="component" value="Unassembled WGS sequence"/>
</dbReference>
<evidence type="ECO:0000256" key="1">
    <source>
        <dbReference type="ARBA" id="ARBA00009013"/>
    </source>
</evidence>
<protein>
    <recommendedName>
        <fullName evidence="2">Anti-sigma factor antagonist</fullName>
    </recommendedName>
</protein>
<dbReference type="PANTHER" id="PTHR33495">
    <property type="entry name" value="ANTI-SIGMA FACTOR ANTAGONIST TM_1081-RELATED-RELATED"/>
    <property type="match status" value="1"/>
</dbReference>
<reference evidence="5" key="1">
    <citation type="submission" date="2023-07" db="EMBL/GenBank/DDBJ databases">
        <authorList>
            <person name="Luz R."/>
            <person name="Cordeiro R."/>
            <person name="Fonseca A."/>
            <person name="Goncalves V."/>
        </authorList>
    </citation>
    <scope>NUCLEOTIDE SEQUENCE [LARGE SCALE GENOMIC DNA]</scope>
    <source>
        <strain evidence="5">BACA0444</strain>
    </source>
</reference>
<dbReference type="RefSeq" id="WP_322879116.1">
    <property type="nucleotide sequence ID" value="NZ_JAVMIP010000018.1"/>
</dbReference>
<dbReference type="NCBIfam" id="TIGR00377">
    <property type="entry name" value="ant_ant_sig"/>
    <property type="match status" value="1"/>
</dbReference>
<dbReference type="InterPro" id="IPR036513">
    <property type="entry name" value="STAS_dom_sf"/>
</dbReference>
<evidence type="ECO:0000313" key="4">
    <source>
        <dbReference type="EMBL" id="MDS3861893.1"/>
    </source>
</evidence>
<evidence type="ECO:0000256" key="2">
    <source>
        <dbReference type="RuleBase" id="RU003749"/>
    </source>
</evidence>
<comment type="similarity">
    <text evidence="1 2">Belongs to the anti-sigma-factor antagonist family.</text>
</comment>
<dbReference type="Gene3D" id="3.30.750.24">
    <property type="entry name" value="STAS domain"/>
    <property type="match status" value="1"/>
</dbReference>
<gene>
    <name evidence="4" type="ORF">RIF25_13890</name>
</gene>
<dbReference type="InterPro" id="IPR003658">
    <property type="entry name" value="Anti-sigma_ant"/>
</dbReference>
<dbReference type="EMBL" id="JAVMIP010000018">
    <property type="protein sequence ID" value="MDS3861893.1"/>
    <property type="molecule type" value="Genomic_DNA"/>
</dbReference>
<dbReference type="SUPFAM" id="SSF52091">
    <property type="entry name" value="SpoIIaa-like"/>
    <property type="match status" value="1"/>
</dbReference>
<dbReference type="PANTHER" id="PTHR33495:SF14">
    <property type="entry name" value="ANTI-SIGMA FACTOR ANTAGONIST"/>
    <property type="match status" value="1"/>
</dbReference>
<name>A0AAE4FU33_9CYAN</name>
<dbReference type="InterPro" id="IPR002645">
    <property type="entry name" value="STAS_dom"/>
</dbReference>
<evidence type="ECO:0000259" key="3">
    <source>
        <dbReference type="PROSITE" id="PS50801"/>
    </source>
</evidence>
<comment type="caution">
    <text evidence="4">The sequence shown here is derived from an EMBL/GenBank/DDBJ whole genome shotgun (WGS) entry which is preliminary data.</text>
</comment>
<evidence type="ECO:0000313" key="5">
    <source>
        <dbReference type="Proteomes" id="UP001268256"/>
    </source>
</evidence>
<sequence>MAFTIEAEVLGDLGKVTLIGELDGSTAPLFKEKIEEIAKAEIKRLVLLMAELEYMSSAGLRVLIFAKQKMGTSVNIYIVGAQEMVQDTIDQTGLHQSFYLVDAFDFTT</sequence>
<dbReference type="AlphaFoldDB" id="A0AAE4FU33"/>